<dbReference type="EMBL" id="LHQS01000003">
    <property type="protein sequence ID" value="RXE55464.1"/>
    <property type="molecule type" value="Genomic_DNA"/>
</dbReference>
<protein>
    <submittedName>
        <fullName evidence="1">Uncharacterized protein</fullName>
    </submittedName>
</protein>
<evidence type="ECO:0000313" key="1">
    <source>
        <dbReference type="EMBL" id="RXE55464.1"/>
    </source>
</evidence>
<reference evidence="1 2" key="1">
    <citation type="journal article" date="2015" name="Int. J. Syst. Evol. Microbiol.">
        <title>Methanoculleus taiwanensis sp. nov., a methanogen isolated from deep marine sediment at the deformation front area near Taiwan.</title>
        <authorList>
            <person name="Weng C.Y."/>
            <person name="Chen S.C."/>
            <person name="Lai M.C."/>
            <person name="Wu S.Y."/>
            <person name="Lin S."/>
            <person name="Yang T.F."/>
            <person name="Chen P.C."/>
        </authorList>
    </citation>
    <scope>NUCLEOTIDE SEQUENCE [LARGE SCALE GENOMIC DNA]</scope>
    <source>
        <strain evidence="1 2">CYW4</strain>
    </source>
</reference>
<dbReference type="AlphaFoldDB" id="A0A498GZC0"/>
<sequence>MTFVREARRVTFPRGDVFRDPLFEEIPASPGERRKQGILRNYCHSYRPSISHTQIQIGCARSSGLPLQSEELPDEPGILFPDPAMSTSQFLPDLFCDAAEKL</sequence>
<comment type="caution">
    <text evidence="1">The sequence shown here is derived from an EMBL/GenBank/DDBJ whole genome shotgun (WGS) entry which is preliminary data.</text>
</comment>
<organism evidence="1 2">
    <name type="scientific">Methanoculleus taiwanensis</name>
    <dbReference type="NCBI Taxonomy" id="1550565"/>
    <lineage>
        <taxon>Archaea</taxon>
        <taxon>Methanobacteriati</taxon>
        <taxon>Methanobacteriota</taxon>
        <taxon>Stenosarchaea group</taxon>
        <taxon>Methanomicrobia</taxon>
        <taxon>Methanomicrobiales</taxon>
        <taxon>Methanomicrobiaceae</taxon>
        <taxon>Methanoculleus</taxon>
    </lineage>
</organism>
<proteinExistence type="predicted"/>
<dbReference type="Proteomes" id="UP000290932">
    <property type="component" value="Unassembled WGS sequence"/>
</dbReference>
<evidence type="ECO:0000313" key="2">
    <source>
        <dbReference type="Proteomes" id="UP000290932"/>
    </source>
</evidence>
<keyword evidence="2" id="KW-1185">Reference proteome</keyword>
<accession>A0A498GZC0</accession>
<gene>
    <name evidence="1" type="ORF">ABH15_12085</name>
</gene>
<name>A0A498GZC0_9EURY</name>